<dbReference type="EMBL" id="SPQC01000016">
    <property type="protein sequence ID" value="TFU22548.1"/>
    <property type="molecule type" value="Genomic_DNA"/>
</dbReference>
<gene>
    <name evidence="1" type="ORF">E4U03_05800</name>
</gene>
<name>A0A4Y9F3V2_9MICC</name>
<comment type="caution">
    <text evidence="1">The sequence shown here is derived from an EMBL/GenBank/DDBJ whole genome shotgun (WGS) entry which is preliminary data.</text>
</comment>
<dbReference type="Proteomes" id="UP000297951">
    <property type="component" value="Unassembled WGS sequence"/>
</dbReference>
<evidence type="ECO:0000313" key="2">
    <source>
        <dbReference type="Proteomes" id="UP000297951"/>
    </source>
</evidence>
<evidence type="ECO:0000313" key="1">
    <source>
        <dbReference type="EMBL" id="TFU22548.1"/>
    </source>
</evidence>
<protein>
    <submittedName>
        <fullName evidence="1">Toxin HicA</fullName>
    </submittedName>
</protein>
<dbReference type="AlphaFoldDB" id="A0A4Y9F3V2"/>
<dbReference type="OrthoDB" id="308644at2"/>
<proteinExistence type="predicted"/>
<reference evidence="1 2" key="1">
    <citation type="submission" date="2019-03" db="EMBL/GenBank/DDBJ databases">
        <title>Diversity of the mouse oral microbiome.</title>
        <authorList>
            <person name="Joseph S."/>
            <person name="Aduse-Opoku J."/>
            <person name="Curtis M."/>
            <person name="Wade W."/>
            <person name="Hashim A."/>
        </authorList>
    </citation>
    <scope>NUCLEOTIDE SEQUENCE [LARGE SCALE GENOMIC DNA]</scope>
    <source>
        <strain evidence="2">irhom_31</strain>
    </source>
</reference>
<sequence length="84" mass="9478">MGKEEKILAQMQSAPQNVRYAELVSICERFFGPARQSGTSHAVFKTPWQGDPRVNIQNKNGYAKPYQVKQALQAINRLKGQTND</sequence>
<organism evidence="1 2">
    <name type="scientific">Rothia nasimurium</name>
    <dbReference type="NCBI Taxonomy" id="85336"/>
    <lineage>
        <taxon>Bacteria</taxon>
        <taxon>Bacillati</taxon>
        <taxon>Actinomycetota</taxon>
        <taxon>Actinomycetes</taxon>
        <taxon>Micrococcales</taxon>
        <taxon>Micrococcaceae</taxon>
        <taxon>Rothia</taxon>
    </lineage>
</organism>
<accession>A0A4Y9F3V2</accession>